<dbReference type="SUPFAM" id="SSF160964">
    <property type="entry name" value="MalF N-terminal region-like"/>
    <property type="match status" value="1"/>
</dbReference>
<dbReference type="InterPro" id="IPR000515">
    <property type="entry name" value="MetI-like"/>
</dbReference>
<sequence length="316" mass="34295">MSTATATVAASGQEVALGKRKSKGRAPSGRASGTAWAMLAPAAILMLVFLIVPIVLTLSLAFTDARLISPTPAKFTGLANFTRLFGSNTFWHSLLNTVIFAVVIVPVQSGCALGLALLVNAKVRGTNFFRTVYFLPVVTSMVVVSMLWMFMYQQNGLINALLAKVGITGPDWLNDPNTALFAIILMSAWQAMGFHMVIWLSGLQTISADLYEAAALDGATGWQQFVHVTWPGLKQTRTFILITITIAAFSLFTQIQIMTQGGPLDSTSTLVFLAVRTGFQQQQTGYASAMSLVFFVLVLAVSLVQRYLTRDKELQR</sequence>
<keyword evidence="4 7" id="KW-0812">Transmembrane</keyword>
<dbReference type="Pfam" id="PF00528">
    <property type="entry name" value="BPD_transp_1"/>
    <property type="match status" value="1"/>
</dbReference>
<evidence type="ECO:0000256" key="4">
    <source>
        <dbReference type="ARBA" id="ARBA00022692"/>
    </source>
</evidence>
<dbReference type="PROSITE" id="PS50928">
    <property type="entry name" value="ABC_TM1"/>
    <property type="match status" value="1"/>
</dbReference>
<keyword evidence="5 7" id="KW-1133">Transmembrane helix</keyword>
<feature type="domain" description="ABC transmembrane type-1" evidence="8">
    <location>
        <begin position="94"/>
        <end position="305"/>
    </location>
</feature>
<accession>A0A2N9JMV2</accession>
<dbReference type="CDD" id="cd06261">
    <property type="entry name" value="TM_PBP2"/>
    <property type="match status" value="1"/>
</dbReference>
<dbReference type="SUPFAM" id="SSF161098">
    <property type="entry name" value="MetI-like"/>
    <property type="match status" value="1"/>
</dbReference>
<dbReference type="PANTHER" id="PTHR30193:SF37">
    <property type="entry name" value="INNER MEMBRANE ABC TRANSPORTER PERMEASE PROTEIN YCJO"/>
    <property type="match status" value="1"/>
</dbReference>
<gene>
    <name evidence="9" type="ORF">MPLG2_3891</name>
</gene>
<organism evidence="9 10">
    <name type="scientific">Micropruina glycogenica</name>
    <dbReference type="NCBI Taxonomy" id="75385"/>
    <lineage>
        <taxon>Bacteria</taxon>
        <taxon>Bacillati</taxon>
        <taxon>Actinomycetota</taxon>
        <taxon>Actinomycetes</taxon>
        <taxon>Propionibacteriales</taxon>
        <taxon>Nocardioidaceae</taxon>
        <taxon>Micropruina</taxon>
    </lineage>
</organism>
<keyword evidence="10" id="KW-1185">Reference proteome</keyword>
<keyword evidence="6 7" id="KW-0472">Membrane</keyword>
<evidence type="ECO:0000256" key="7">
    <source>
        <dbReference type="RuleBase" id="RU363032"/>
    </source>
</evidence>
<evidence type="ECO:0000256" key="3">
    <source>
        <dbReference type="ARBA" id="ARBA00022475"/>
    </source>
</evidence>
<dbReference type="AlphaFoldDB" id="A0A2N9JMV2"/>
<feature type="transmembrane region" description="Helical" evidence="7">
    <location>
        <begin position="239"/>
        <end position="257"/>
    </location>
</feature>
<dbReference type="GO" id="GO:0055085">
    <property type="term" value="P:transmembrane transport"/>
    <property type="evidence" value="ECO:0007669"/>
    <property type="project" value="InterPro"/>
</dbReference>
<dbReference type="EMBL" id="LT985188">
    <property type="protein sequence ID" value="SPD88921.1"/>
    <property type="molecule type" value="Genomic_DNA"/>
</dbReference>
<feature type="transmembrane region" description="Helical" evidence="7">
    <location>
        <begin position="35"/>
        <end position="62"/>
    </location>
</feature>
<evidence type="ECO:0000256" key="1">
    <source>
        <dbReference type="ARBA" id="ARBA00004651"/>
    </source>
</evidence>
<dbReference type="InterPro" id="IPR035906">
    <property type="entry name" value="MetI-like_sf"/>
</dbReference>
<evidence type="ECO:0000256" key="6">
    <source>
        <dbReference type="ARBA" id="ARBA00023136"/>
    </source>
</evidence>
<dbReference type="Gene3D" id="1.10.3720.10">
    <property type="entry name" value="MetI-like"/>
    <property type="match status" value="1"/>
</dbReference>
<dbReference type="InterPro" id="IPR051393">
    <property type="entry name" value="ABC_transporter_permease"/>
</dbReference>
<feature type="transmembrane region" description="Helical" evidence="7">
    <location>
        <begin position="94"/>
        <end position="119"/>
    </location>
</feature>
<dbReference type="GO" id="GO:0005886">
    <property type="term" value="C:plasma membrane"/>
    <property type="evidence" value="ECO:0007669"/>
    <property type="project" value="UniProtKB-SubCell"/>
</dbReference>
<reference evidence="9 10" key="1">
    <citation type="submission" date="2018-02" db="EMBL/GenBank/DDBJ databases">
        <authorList>
            <person name="Cohen D.B."/>
            <person name="Kent A.D."/>
        </authorList>
    </citation>
    <scope>NUCLEOTIDE SEQUENCE [LARGE SCALE GENOMIC DNA]</scope>
    <source>
        <strain evidence="9">1</strain>
    </source>
</reference>
<evidence type="ECO:0000256" key="5">
    <source>
        <dbReference type="ARBA" id="ARBA00022989"/>
    </source>
</evidence>
<dbReference type="OrthoDB" id="9804439at2"/>
<keyword evidence="2 7" id="KW-0813">Transport</keyword>
<name>A0A2N9JMV2_9ACTN</name>
<evidence type="ECO:0000259" key="8">
    <source>
        <dbReference type="PROSITE" id="PS50928"/>
    </source>
</evidence>
<keyword evidence="3" id="KW-1003">Cell membrane</keyword>
<comment type="subcellular location">
    <subcellularLocation>
        <location evidence="1 7">Cell membrane</location>
        <topology evidence="1 7">Multi-pass membrane protein</topology>
    </subcellularLocation>
</comment>
<dbReference type="Proteomes" id="UP000238164">
    <property type="component" value="Chromosome 1"/>
</dbReference>
<feature type="transmembrane region" description="Helical" evidence="7">
    <location>
        <begin position="286"/>
        <end position="308"/>
    </location>
</feature>
<evidence type="ECO:0000313" key="9">
    <source>
        <dbReference type="EMBL" id="SPD88921.1"/>
    </source>
</evidence>
<proteinExistence type="inferred from homology"/>
<evidence type="ECO:0000313" key="10">
    <source>
        <dbReference type="Proteomes" id="UP000238164"/>
    </source>
</evidence>
<protein>
    <submittedName>
        <fullName evidence="9">ABC transporter permease</fullName>
    </submittedName>
</protein>
<dbReference type="PANTHER" id="PTHR30193">
    <property type="entry name" value="ABC TRANSPORTER PERMEASE PROTEIN"/>
    <property type="match status" value="1"/>
</dbReference>
<feature type="transmembrane region" description="Helical" evidence="7">
    <location>
        <begin position="131"/>
        <end position="151"/>
    </location>
</feature>
<evidence type="ECO:0000256" key="2">
    <source>
        <dbReference type="ARBA" id="ARBA00022448"/>
    </source>
</evidence>
<comment type="similarity">
    <text evidence="7">Belongs to the binding-protein-dependent transport system permease family.</text>
</comment>
<feature type="transmembrane region" description="Helical" evidence="7">
    <location>
        <begin position="179"/>
        <end position="200"/>
    </location>
</feature>
<dbReference type="KEGG" id="mgg:MPLG2_3891"/>
<dbReference type="RefSeq" id="WP_105187318.1">
    <property type="nucleotide sequence ID" value="NZ_BAAAGO010000016.1"/>
</dbReference>